<evidence type="ECO:0000256" key="3">
    <source>
        <dbReference type="SAM" id="Coils"/>
    </source>
</evidence>
<evidence type="ECO:0000256" key="2">
    <source>
        <dbReference type="ARBA" id="ARBA00022737"/>
    </source>
</evidence>
<accession>A0ABD1ESG0</accession>
<keyword evidence="3" id="KW-0175">Coiled coil</keyword>
<gene>
    <name evidence="4" type="ORF">ABEB36_006847</name>
</gene>
<dbReference type="InterPro" id="IPR006597">
    <property type="entry name" value="Sel1-like"/>
</dbReference>
<dbReference type="Pfam" id="PF08238">
    <property type="entry name" value="Sel1"/>
    <property type="match status" value="4"/>
</dbReference>
<dbReference type="EMBL" id="JBDJPC010000005">
    <property type="protein sequence ID" value="KAL1501545.1"/>
    <property type="molecule type" value="Genomic_DNA"/>
</dbReference>
<dbReference type="Gene3D" id="1.25.40.10">
    <property type="entry name" value="Tetratricopeptide repeat domain"/>
    <property type="match status" value="1"/>
</dbReference>
<reference evidence="4 5" key="1">
    <citation type="submission" date="2024-05" db="EMBL/GenBank/DDBJ databases">
        <title>Genetic variation in Jamaican populations of the coffee berry borer (Hypothenemus hampei).</title>
        <authorList>
            <person name="Errbii M."/>
            <person name="Myrie A."/>
        </authorList>
    </citation>
    <scope>NUCLEOTIDE SEQUENCE [LARGE SCALE GENOMIC DNA]</scope>
    <source>
        <strain evidence="4">JA-Hopewell-2020-01-JO</strain>
        <tissue evidence="4">Whole body</tissue>
    </source>
</reference>
<dbReference type="InterPro" id="IPR040239">
    <property type="entry name" value="HcpB-like"/>
</dbReference>
<sequence length="245" mass="27544">MAFDLKSESDVKEYINNLGIEYRFGCYSEKKAEVCHLLADFLEAIKKDFEKAAKVYKNNCDEYKYGKSCLKYGSYCLTGRGLKKSDYPLAYNYFEKGCNLNEPSACFNQAVLLVTKNDSFGVSQDVLKGASLLEKACESQNGMACYYLSSLYIAGAKNGYKIGEKAQKDKYDIPKNMEKAFKYALDGCNLGVMYSCANLSQMYLKGQGVQKNEELAEKYKKLALEMQDEVMKAQDTLTFGVGLDN</sequence>
<keyword evidence="2" id="KW-0677">Repeat</keyword>
<evidence type="ECO:0000256" key="1">
    <source>
        <dbReference type="ARBA" id="ARBA00008486"/>
    </source>
</evidence>
<protein>
    <recommendedName>
        <fullName evidence="6">Cytochrome c oxidase assembly factor 7</fullName>
    </recommendedName>
</protein>
<dbReference type="PANTHER" id="PTHR13891">
    <property type="entry name" value="CYTOCHROME C OXIDASE ASSEMBLY FACTOR 7"/>
    <property type="match status" value="1"/>
</dbReference>
<evidence type="ECO:0000313" key="4">
    <source>
        <dbReference type="EMBL" id="KAL1501545.1"/>
    </source>
</evidence>
<dbReference type="Proteomes" id="UP001566132">
    <property type="component" value="Unassembled WGS sequence"/>
</dbReference>
<feature type="coiled-coil region" evidence="3">
    <location>
        <begin position="209"/>
        <end position="236"/>
    </location>
</feature>
<keyword evidence="5" id="KW-1185">Reference proteome</keyword>
<dbReference type="PANTHER" id="PTHR13891:SF1">
    <property type="entry name" value="CYTOCHROME C OXIDASE ASSEMBLY FACTOR 7"/>
    <property type="match status" value="1"/>
</dbReference>
<dbReference type="SUPFAM" id="SSF81901">
    <property type="entry name" value="HCP-like"/>
    <property type="match status" value="1"/>
</dbReference>
<comment type="caution">
    <text evidence="4">The sequence shown here is derived from an EMBL/GenBank/DDBJ whole genome shotgun (WGS) entry which is preliminary data.</text>
</comment>
<proteinExistence type="inferred from homology"/>
<dbReference type="SMART" id="SM00671">
    <property type="entry name" value="SEL1"/>
    <property type="match status" value="5"/>
</dbReference>
<organism evidence="4 5">
    <name type="scientific">Hypothenemus hampei</name>
    <name type="common">Coffee berry borer</name>
    <dbReference type="NCBI Taxonomy" id="57062"/>
    <lineage>
        <taxon>Eukaryota</taxon>
        <taxon>Metazoa</taxon>
        <taxon>Ecdysozoa</taxon>
        <taxon>Arthropoda</taxon>
        <taxon>Hexapoda</taxon>
        <taxon>Insecta</taxon>
        <taxon>Pterygota</taxon>
        <taxon>Neoptera</taxon>
        <taxon>Endopterygota</taxon>
        <taxon>Coleoptera</taxon>
        <taxon>Polyphaga</taxon>
        <taxon>Cucujiformia</taxon>
        <taxon>Curculionidae</taxon>
        <taxon>Scolytinae</taxon>
        <taxon>Hypothenemus</taxon>
    </lineage>
</organism>
<dbReference type="AlphaFoldDB" id="A0ABD1ESG0"/>
<evidence type="ECO:0008006" key="6">
    <source>
        <dbReference type="Google" id="ProtNLM"/>
    </source>
</evidence>
<dbReference type="InterPro" id="IPR011990">
    <property type="entry name" value="TPR-like_helical_dom_sf"/>
</dbReference>
<comment type="similarity">
    <text evidence="1">Belongs to the hcp beta-lactamase family.</text>
</comment>
<name>A0ABD1ESG0_HYPHA</name>
<evidence type="ECO:0000313" key="5">
    <source>
        <dbReference type="Proteomes" id="UP001566132"/>
    </source>
</evidence>